<feature type="chain" id="PRO_5041308318" evidence="1">
    <location>
        <begin position="21"/>
        <end position="142"/>
    </location>
</feature>
<organism evidence="2 3">
    <name type="scientific">Knufia peltigerae</name>
    <dbReference type="NCBI Taxonomy" id="1002370"/>
    <lineage>
        <taxon>Eukaryota</taxon>
        <taxon>Fungi</taxon>
        <taxon>Dikarya</taxon>
        <taxon>Ascomycota</taxon>
        <taxon>Pezizomycotina</taxon>
        <taxon>Eurotiomycetes</taxon>
        <taxon>Chaetothyriomycetidae</taxon>
        <taxon>Chaetothyriales</taxon>
        <taxon>Trichomeriaceae</taxon>
        <taxon>Knufia</taxon>
    </lineage>
</organism>
<name>A0AA38XWE8_9EURO</name>
<evidence type="ECO:0000313" key="2">
    <source>
        <dbReference type="EMBL" id="KAJ9625480.1"/>
    </source>
</evidence>
<keyword evidence="1" id="KW-0732">Signal</keyword>
<dbReference type="EMBL" id="JAPDRN010000086">
    <property type="protein sequence ID" value="KAJ9625480.1"/>
    <property type="molecule type" value="Genomic_DNA"/>
</dbReference>
<protein>
    <submittedName>
        <fullName evidence="2">Uncharacterized protein</fullName>
    </submittedName>
</protein>
<dbReference type="PROSITE" id="PS51257">
    <property type="entry name" value="PROKAR_LIPOPROTEIN"/>
    <property type="match status" value="1"/>
</dbReference>
<evidence type="ECO:0000256" key="1">
    <source>
        <dbReference type="SAM" id="SignalP"/>
    </source>
</evidence>
<gene>
    <name evidence="2" type="ORF">H2204_010342</name>
</gene>
<sequence>MASLGRSLLSLVAFSTSVSCYLADWNETHVKNPRWPPHARFHNGQTMSMGLCLGGLTAYYTWRRSAQASGSGWGGLAAERDSITTAALLGSLYWVTGMSGILYPGTKWQDPEFGEGAPQKVVFGMHVVLCWIGWWLEMKRLS</sequence>
<comment type="caution">
    <text evidence="2">The sequence shown here is derived from an EMBL/GenBank/DDBJ whole genome shotgun (WGS) entry which is preliminary data.</text>
</comment>
<feature type="signal peptide" evidence="1">
    <location>
        <begin position="1"/>
        <end position="20"/>
    </location>
</feature>
<dbReference type="AlphaFoldDB" id="A0AA38XWE8"/>
<accession>A0AA38XWE8</accession>
<proteinExistence type="predicted"/>
<dbReference type="Pfam" id="PF20345">
    <property type="entry name" value="DUF6640"/>
    <property type="match status" value="1"/>
</dbReference>
<keyword evidence="3" id="KW-1185">Reference proteome</keyword>
<dbReference type="InterPro" id="IPR046580">
    <property type="entry name" value="DUF6640"/>
</dbReference>
<evidence type="ECO:0000313" key="3">
    <source>
        <dbReference type="Proteomes" id="UP001172681"/>
    </source>
</evidence>
<reference evidence="2" key="1">
    <citation type="submission" date="2022-10" db="EMBL/GenBank/DDBJ databases">
        <title>Culturing micro-colonial fungi from biological soil crusts in the Mojave desert and describing Neophaeococcomyces mojavensis, and introducing the new genera and species Taxawa tesnikishii.</title>
        <authorList>
            <person name="Kurbessoian T."/>
            <person name="Stajich J.E."/>
        </authorList>
    </citation>
    <scope>NUCLEOTIDE SEQUENCE</scope>
    <source>
        <strain evidence="2">TK_35</strain>
    </source>
</reference>
<dbReference type="Proteomes" id="UP001172681">
    <property type="component" value="Unassembled WGS sequence"/>
</dbReference>